<organism evidence="3 4">
    <name type="scientific">Chloroceryle aenea</name>
    <name type="common">American pygmy kingfisher</name>
    <dbReference type="NCBI Taxonomy" id="176938"/>
    <lineage>
        <taxon>Eukaryota</taxon>
        <taxon>Metazoa</taxon>
        <taxon>Chordata</taxon>
        <taxon>Craniata</taxon>
        <taxon>Vertebrata</taxon>
        <taxon>Euteleostomi</taxon>
        <taxon>Archelosauria</taxon>
        <taxon>Archosauria</taxon>
        <taxon>Dinosauria</taxon>
        <taxon>Saurischia</taxon>
        <taxon>Theropoda</taxon>
        <taxon>Coelurosauria</taxon>
        <taxon>Aves</taxon>
        <taxon>Neognathae</taxon>
        <taxon>Neoaves</taxon>
        <taxon>Telluraves</taxon>
        <taxon>Coraciimorphae</taxon>
        <taxon>Coraciiformes</taxon>
        <taxon>Cerylidae</taxon>
        <taxon>Chloroceryle</taxon>
    </lineage>
</organism>
<accession>A0A7K9UC82</accession>
<dbReference type="InterPro" id="IPR044926">
    <property type="entry name" value="RGS_subdomain_2"/>
</dbReference>
<dbReference type="OrthoDB" id="9644022at2759"/>
<protein>
    <submittedName>
        <fullName evidence="3">RGSL protein</fullName>
    </submittedName>
</protein>
<dbReference type="SMART" id="SM00315">
    <property type="entry name" value="RGS"/>
    <property type="match status" value="1"/>
</dbReference>
<feature type="region of interest" description="Disordered" evidence="1">
    <location>
        <begin position="301"/>
        <end position="355"/>
    </location>
</feature>
<dbReference type="Proteomes" id="UP000579406">
    <property type="component" value="Unassembled WGS sequence"/>
</dbReference>
<proteinExistence type="predicted"/>
<evidence type="ECO:0000259" key="2">
    <source>
        <dbReference type="PROSITE" id="PS50132"/>
    </source>
</evidence>
<sequence>ATIASTNMGFLLRDDVFVDFFNTFLNLPVFGQTPIYISSTGQWDLWPELPSYLDPSPPALLAWLEKHRLPHFCKSSLCLHLILCQKLLDFIRSREAAKLLNWQSADQWLLERCISGSQGMWHFQAFVQGMAGEELTNFWLTTERLLELDEPETRQRDLYLSLLHRLKATYLREGSSIITLCRTNIGSLLKARHLQPISTRREILRKMQERVLFTIQSYWLPRFFIHCKMHMQKEKSCQPLLQEYQERLLRASSQEPSGFSENLFTMHIKQSQSLSGPYCSKKAKAEIWTLVKAERDIQETKLPHFHVQPERQPGPSGSKKESHLDKDALGSIPQQSEHPANTTFGGKGEAISSKRPRPCAEQVLYLEDFHENKVPSNLFSTPLVQLPSLEKPVKTLSFLPWVLSAETCAGRPFRNFLKCQDRPMETHLLDLWHDLEEFLPVVLDPNRENSFFLRYLIGEKICKTYLEESTIQQLPLETRTLKSLRNHLMSGEFSPWIFRVQNNICKVLCCSYEEFLAEDDRTFLQFMSPQSDVPMPKMQGDAARKDGCFLQSQQMKESLKLSQGLHGTRNLEVLSSKHWQLIATRDLRKGGSIQAGGMNVGSVLPSLSDADSQKMMSNVLAVDSPSKEKELLHPRTPSVDVEPKKRKTTVPARKNKSSSASVIVEKPTRRPRHFIKVLHNPSHLQYFKKFLEERNADKPLDFWIAVEKLVAETNPKTKNFLINSIIRKFFHDEIPAEEQLDCDASIIKEIKEAETVNPFMLMTAQIFVQKAMEKRWFKEYQDLFHPSVTLKSNFRLRHEMGNFRTDNLRWAWYAIQDIVRSLCKFRREMNNDKYRVEFETFLRRELENEEESMARPL</sequence>
<feature type="non-terminal residue" evidence="3">
    <location>
        <position position="857"/>
    </location>
</feature>
<dbReference type="InterPro" id="IPR016137">
    <property type="entry name" value="RGS"/>
</dbReference>
<feature type="non-terminal residue" evidence="3">
    <location>
        <position position="1"/>
    </location>
</feature>
<evidence type="ECO:0000313" key="4">
    <source>
        <dbReference type="Proteomes" id="UP000579406"/>
    </source>
</evidence>
<dbReference type="Gene3D" id="1.10.167.10">
    <property type="entry name" value="Regulator of G-protein Signalling 4, domain 2"/>
    <property type="match status" value="2"/>
</dbReference>
<dbReference type="InterPro" id="IPR036305">
    <property type="entry name" value="RGS_sf"/>
</dbReference>
<dbReference type="InterPro" id="IPR053282">
    <property type="entry name" value="RGS_domain-containing"/>
</dbReference>
<feature type="compositionally biased region" description="Basic residues" evidence="1">
    <location>
        <begin position="644"/>
        <end position="656"/>
    </location>
</feature>
<feature type="compositionally biased region" description="Polar residues" evidence="1">
    <location>
        <begin position="332"/>
        <end position="344"/>
    </location>
</feature>
<dbReference type="Pfam" id="PF00615">
    <property type="entry name" value="RGS"/>
    <property type="match status" value="1"/>
</dbReference>
<evidence type="ECO:0000256" key="1">
    <source>
        <dbReference type="SAM" id="MobiDB-lite"/>
    </source>
</evidence>
<dbReference type="PANTHER" id="PTHR47079">
    <property type="entry name" value="REGULATOR OF G-PROTEIN SIGNALING PROTEIN-LIKE"/>
    <property type="match status" value="1"/>
</dbReference>
<dbReference type="AlphaFoldDB" id="A0A7K9UC82"/>
<dbReference type="SUPFAM" id="SSF48097">
    <property type="entry name" value="Regulator of G-protein signaling, RGS"/>
    <property type="match status" value="3"/>
</dbReference>
<name>A0A7K9UC82_9AVES</name>
<feature type="compositionally biased region" description="Basic and acidic residues" evidence="1">
    <location>
        <begin position="318"/>
        <end position="328"/>
    </location>
</feature>
<keyword evidence="4" id="KW-1185">Reference proteome</keyword>
<feature type="region of interest" description="Disordered" evidence="1">
    <location>
        <begin position="623"/>
        <end position="661"/>
    </location>
</feature>
<dbReference type="PANTHER" id="PTHR47079:SF1">
    <property type="entry name" value="REGULATOR OF G-PROTEIN SIGNALING PROTEIN-LIKE"/>
    <property type="match status" value="1"/>
</dbReference>
<comment type="caution">
    <text evidence="3">The sequence shown here is derived from an EMBL/GenBank/DDBJ whole genome shotgun (WGS) entry which is preliminary data.</text>
</comment>
<reference evidence="3 4" key="1">
    <citation type="submission" date="2019-09" db="EMBL/GenBank/DDBJ databases">
        <title>Bird 10,000 Genomes (B10K) Project - Family phase.</title>
        <authorList>
            <person name="Zhang G."/>
        </authorList>
    </citation>
    <scope>NUCLEOTIDE SEQUENCE [LARGE SCALE GENOMIC DNA]</scope>
    <source>
        <strain evidence="3">B10K-DU-001-61</strain>
        <tissue evidence="3">Muscle</tissue>
    </source>
</reference>
<feature type="domain" description="RGS" evidence="2">
    <location>
        <begin position="673"/>
        <end position="737"/>
    </location>
</feature>
<evidence type="ECO:0000313" key="3">
    <source>
        <dbReference type="EMBL" id="NXI58384.1"/>
    </source>
</evidence>
<dbReference type="PROSITE" id="PS50132">
    <property type="entry name" value="RGS"/>
    <property type="match status" value="1"/>
</dbReference>
<dbReference type="EMBL" id="VWZY01010898">
    <property type="protein sequence ID" value="NXI58384.1"/>
    <property type="molecule type" value="Genomic_DNA"/>
</dbReference>
<gene>
    <name evidence="3" type="primary">Rgsl1_0</name>
    <name evidence="3" type="ORF">CHLAEN_R07597</name>
</gene>